<keyword evidence="1" id="KW-0812">Transmembrane</keyword>
<accession>A0A5N6V8L6</accession>
<dbReference type="Proteomes" id="UP000326950">
    <property type="component" value="Unassembled WGS sequence"/>
</dbReference>
<dbReference type="AlphaFoldDB" id="A0A5N6V8L6"/>
<gene>
    <name evidence="2" type="ORF">BDV40DRAFT_253632</name>
</gene>
<keyword evidence="1" id="KW-0472">Membrane</keyword>
<dbReference type="EMBL" id="ML738590">
    <property type="protein sequence ID" value="KAE8167239.1"/>
    <property type="molecule type" value="Genomic_DNA"/>
</dbReference>
<proteinExistence type="predicted"/>
<organism evidence="2 3">
    <name type="scientific">Aspergillus tamarii</name>
    <dbReference type="NCBI Taxonomy" id="41984"/>
    <lineage>
        <taxon>Eukaryota</taxon>
        <taxon>Fungi</taxon>
        <taxon>Dikarya</taxon>
        <taxon>Ascomycota</taxon>
        <taxon>Pezizomycotina</taxon>
        <taxon>Eurotiomycetes</taxon>
        <taxon>Eurotiomycetidae</taxon>
        <taxon>Eurotiales</taxon>
        <taxon>Aspergillaceae</taxon>
        <taxon>Aspergillus</taxon>
        <taxon>Aspergillus subgen. Circumdati</taxon>
    </lineage>
</organism>
<evidence type="ECO:0000313" key="2">
    <source>
        <dbReference type="EMBL" id="KAE8167239.1"/>
    </source>
</evidence>
<evidence type="ECO:0000256" key="1">
    <source>
        <dbReference type="SAM" id="Phobius"/>
    </source>
</evidence>
<keyword evidence="1" id="KW-1133">Transmembrane helix</keyword>
<keyword evidence="3" id="KW-1185">Reference proteome</keyword>
<evidence type="ECO:0000313" key="3">
    <source>
        <dbReference type="Proteomes" id="UP000326950"/>
    </source>
</evidence>
<protein>
    <submittedName>
        <fullName evidence="2">Uncharacterized protein</fullName>
    </submittedName>
</protein>
<reference evidence="2 3" key="1">
    <citation type="submission" date="2019-04" db="EMBL/GenBank/DDBJ databases">
        <title>Friends and foes A comparative genomics study of 23 Aspergillus species from section Flavi.</title>
        <authorList>
            <consortium name="DOE Joint Genome Institute"/>
            <person name="Kjaerbolling I."/>
            <person name="Vesth T."/>
            <person name="Frisvad J.C."/>
            <person name="Nybo J.L."/>
            <person name="Theobald S."/>
            <person name="Kildgaard S."/>
            <person name="Isbrandt T."/>
            <person name="Kuo A."/>
            <person name="Sato A."/>
            <person name="Lyhne E.K."/>
            <person name="Kogle M.E."/>
            <person name="Wiebenga A."/>
            <person name="Kun R.S."/>
            <person name="Lubbers R.J."/>
            <person name="Makela M.R."/>
            <person name="Barry K."/>
            <person name="Chovatia M."/>
            <person name="Clum A."/>
            <person name="Daum C."/>
            <person name="Haridas S."/>
            <person name="He G."/>
            <person name="LaButti K."/>
            <person name="Lipzen A."/>
            <person name="Mondo S."/>
            <person name="Riley R."/>
            <person name="Salamov A."/>
            <person name="Simmons B.A."/>
            <person name="Magnuson J.K."/>
            <person name="Henrissat B."/>
            <person name="Mortensen U.H."/>
            <person name="Larsen T.O."/>
            <person name="Devries R.P."/>
            <person name="Grigoriev I.V."/>
            <person name="Machida M."/>
            <person name="Baker S.E."/>
            <person name="Andersen M.R."/>
        </authorList>
    </citation>
    <scope>NUCLEOTIDE SEQUENCE [LARGE SCALE GENOMIC DNA]</scope>
    <source>
        <strain evidence="2 3">CBS 117626</strain>
    </source>
</reference>
<sequence>MAPSNRGGSTIGGSFSIYLTFLLCAIFIFSDTTVAYSWLPPRRENNPKPMPTQSDNVTALTAVSTATIEYSSAVAIESKVSYQLSQLATVPAIPLPTDLPYYDILNQVVGLMPPL</sequence>
<feature type="transmembrane region" description="Helical" evidence="1">
    <location>
        <begin position="15"/>
        <end position="39"/>
    </location>
</feature>
<name>A0A5N6V8L6_ASPTM</name>